<evidence type="ECO:0000313" key="4">
    <source>
        <dbReference type="EMBL" id="NYD74713.1"/>
    </source>
</evidence>
<keyword evidence="5" id="KW-1185">Reference proteome</keyword>
<evidence type="ECO:0000256" key="1">
    <source>
        <dbReference type="SAM" id="Coils"/>
    </source>
</evidence>
<accession>A0A852T1G7</accession>
<evidence type="ECO:0000313" key="5">
    <source>
        <dbReference type="Proteomes" id="UP000589620"/>
    </source>
</evidence>
<feature type="region of interest" description="Disordered" evidence="2">
    <location>
        <begin position="632"/>
        <end position="667"/>
    </location>
</feature>
<dbReference type="AlphaFoldDB" id="A0A852T1G7"/>
<sequence length="667" mass="70627">MGVIYRSDDSNSVKTALSANLAAASSVLDTMETASDRLLAGLNTGELSGKGYSAVGALFAEIIAPCIAAAATEIDAIRGDLDRYTWEDSKVSRYGVLKEAELTTQLTAATKQRDATERLIEITDRAATLPIAVPGWSDAMEVKSRQLELVLGQLEKDIREIEERLTALQTFASATRGLFQNSAARLACAIGDTVALLHQLDGTGGFAIGGVGAGAGLAARRRLLGYLSALSSKDWTSATPEELSSLLKDLSPSQMKTVLAAHPELLQRFWDNPPAPEKTAAWWKKLDAKQRTEWAKAVPRLIGNLDGVPPRVRSDANRTCLVADLKDAKKRLSDAKADPGLTSSIGGIRQLALSRLAEAQQLTETLSRINKAYGKGPTGDPPRELYVYQPGERTKVAISTGLLETADHISVVVPGMGTTARDIVQYANAAKDMRKQQSRASGVDPSEIAVLSWLDYDPPGQADVWGVLNDDLAKAGAQRLGNTLRGLTAVKQWPANAIGLSVIAHSYGTNVATQALTQNAVTAGHVVLLGSAGIAGTIPSAAALHVPGGEVYAAEGVQDEWAKWGRANPGRVDPTSPGFGAHTFTAEDTVLDGVELKGITQHGPFGNSPETPDSYSYLDNRTSAQYGTAMATMGRGQEIPSGGTPLDREKVPHPEPLPSPIPPGGRR</sequence>
<feature type="coiled-coil region" evidence="1">
    <location>
        <begin position="144"/>
        <end position="171"/>
    </location>
</feature>
<gene>
    <name evidence="4" type="ORF">BJ963_002232</name>
</gene>
<feature type="compositionally biased region" description="Polar residues" evidence="2">
    <location>
        <begin position="608"/>
        <end position="619"/>
    </location>
</feature>
<dbReference type="RefSeq" id="WP_179456658.1">
    <property type="nucleotide sequence ID" value="NZ_BAAAPX010000001.1"/>
</dbReference>
<keyword evidence="1" id="KW-0175">Coiled coil</keyword>
<evidence type="ECO:0000256" key="2">
    <source>
        <dbReference type="SAM" id="MobiDB-lite"/>
    </source>
</evidence>
<dbReference type="EMBL" id="JACCBJ010000001">
    <property type="protein sequence ID" value="NYD74713.1"/>
    <property type="molecule type" value="Genomic_DNA"/>
</dbReference>
<dbReference type="InterPro" id="IPR010427">
    <property type="entry name" value="DUF1023"/>
</dbReference>
<feature type="compositionally biased region" description="Pro residues" evidence="2">
    <location>
        <begin position="654"/>
        <end position="667"/>
    </location>
</feature>
<protein>
    <recommendedName>
        <fullName evidence="3">DUF1023 domain-containing protein</fullName>
    </recommendedName>
</protein>
<dbReference type="Proteomes" id="UP000589620">
    <property type="component" value="Unassembled WGS sequence"/>
</dbReference>
<organism evidence="4 5">
    <name type="scientific">Leifsonia soli</name>
    <dbReference type="NCBI Taxonomy" id="582665"/>
    <lineage>
        <taxon>Bacteria</taxon>
        <taxon>Bacillati</taxon>
        <taxon>Actinomycetota</taxon>
        <taxon>Actinomycetes</taxon>
        <taxon>Micrococcales</taxon>
        <taxon>Microbacteriaceae</taxon>
        <taxon>Leifsonia</taxon>
    </lineage>
</organism>
<feature type="region of interest" description="Disordered" evidence="2">
    <location>
        <begin position="600"/>
        <end position="619"/>
    </location>
</feature>
<name>A0A852T1G7_9MICO</name>
<reference evidence="4 5" key="1">
    <citation type="submission" date="2020-07" db="EMBL/GenBank/DDBJ databases">
        <title>Sequencing the genomes of 1000 actinobacteria strains.</title>
        <authorList>
            <person name="Klenk H.-P."/>
        </authorList>
    </citation>
    <scope>NUCLEOTIDE SEQUENCE [LARGE SCALE GENOMIC DNA]</scope>
    <source>
        <strain evidence="4 5">DSM 23871</strain>
    </source>
</reference>
<dbReference type="Pfam" id="PF06259">
    <property type="entry name" value="Abhydrolase_8"/>
    <property type="match status" value="1"/>
</dbReference>
<comment type="caution">
    <text evidence="4">The sequence shown here is derived from an EMBL/GenBank/DDBJ whole genome shotgun (WGS) entry which is preliminary data.</text>
</comment>
<proteinExistence type="predicted"/>
<evidence type="ECO:0000259" key="3">
    <source>
        <dbReference type="Pfam" id="PF06259"/>
    </source>
</evidence>
<feature type="domain" description="DUF1023" evidence="3">
    <location>
        <begin position="390"/>
        <end position="560"/>
    </location>
</feature>